<reference evidence="2 3" key="1">
    <citation type="journal article" date="2018" name="Evol. Lett.">
        <title>Horizontal gene cluster transfer increased hallucinogenic mushroom diversity.</title>
        <authorList>
            <person name="Reynolds H.T."/>
            <person name="Vijayakumar V."/>
            <person name="Gluck-Thaler E."/>
            <person name="Korotkin H.B."/>
            <person name="Matheny P.B."/>
            <person name="Slot J.C."/>
        </authorList>
    </citation>
    <scope>NUCLEOTIDE SEQUENCE [LARGE SCALE GENOMIC DNA]</scope>
    <source>
        <strain evidence="2 3">2631</strain>
    </source>
</reference>
<keyword evidence="3" id="KW-1185">Reference proteome</keyword>
<evidence type="ECO:0000313" key="2">
    <source>
        <dbReference type="EMBL" id="PPQ79739.1"/>
    </source>
</evidence>
<dbReference type="AlphaFoldDB" id="A0A409WML3"/>
<feature type="region of interest" description="Disordered" evidence="1">
    <location>
        <begin position="1"/>
        <end position="53"/>
    </location>
</feature>
<name>A0A409WML3_PSICY</name>
<feature type="compositionally biased region" description="Polar residues" evidence="1">
    <location>
        <begin position="36"/>
        <end position="53"/>
    </location>
</feature>
<protein>
    <submittedName>
        <fullName evidence="2">Uncharacterized protein</fullName>
    </submittedName>
</protein>
<sequence>MDNKQKSKQHGNKGGGNLKKGKSDGQPQKREDKSDNTNIPSQSAAINQTVHQPTMTVSRYEKAEGFALYGPDFSHVSGNVYKGIPTGGAPKLFNPPVHPGSGYTVEEYKGAKNFTITNGNFSHVNGHVFDYTTTAARASASAASASQGSPNQPRWLNQSRNNNPESEEVDTPNSAGFPVPDLNQHVYGGWNAFPGYPNHMQSQYSGAPPMNIYNNSGGGPFGKQDHDFQVGGNARQGYTSNAGNQQQGMSQMIHPNGQSHGPIQIILTQQRQISHGYTAIPPVQQFNVSPSVAQAVQHFLNASAHTITIGPNSLIGPPDALALSQQTVAAPHAQSNFTYHAVGPVPSGSNVPIVTDSAPIAATVSEISHEVLDSNEESSEKKRKNKAQILWEFAGKKLRKFKKA</sequence>
<feature type="region of interest" description="Disordered" evidence="1">
    <location>
        <begin position="215"/>
        <end position="260"/>
    </location>
</feature>
<feature type="compositionally biased region" description="Basic and acidic residues" evidence="1">
    <location>
        <begin position="21"/>
        <end position="35"/>
    </location>
</feature>
<evidence type="ECO:0000256" key="1">
    <source>
        <dbReference type="SAM" id="MobiDB-lite"/>
    </source>
</evidence>
<dbReference type="EMBL" id="NHYD01003366">
    <property type="protein sequence ID" value="PPQ79739.1"/>
    <property type="molecule type" value="Genomic_DNA"/>
</dbReference>
<accession>A0A409WML3</accession>
<feature type="compositionally biased region" description="Polar residues" evidence="1">
    <location>
        <begin position="236"/>
        <end position="250"/>
    </location>
</feature>
<feature type="compositionally biased region" description="Polar residues" evidence="1">
    <location>
        <begin position="147"/>
        <end position="164"/>
    </location>
</feature>
<dbReference type="InParanoid" id="A0A409WML3"/>
<dbReference type="Proteomes" id="UP000283269">
    <property type="component" value="Unassembled WGS sequence"/>
</dbReference>
<organism evidence="2 3">
    <name type="scientific">Psilocybe cyanescens</name>
    <dbReference type="NCBI Taxonomy" id="93625"/>
    <lineage>
        <taxon>Eukaryota</taxon>
        <taxon>Fungi</taxon>
        <taxon>Dikarya</taxon>
        <taxon>Basidiomycota</taxon>
        <taxon>Agaricomycotina</taxon>
        <taxon>Agaricomycetes</taxon>
        <taxon>Agaricomycetidae</taxon>
        <taxon>Agaricales</taxon>
        <taxon>Agaricineae</taxon>
        <taxon>Strophariaceae</taxon>
        <taxon>Psilocybe</taxon>
    </lineage>
</organism>
<feature type="compositionally biased region" description="Basic residues" evidence="1">
    <location>
        <begin position="1"/>
        <end position="11"/>
    </location>
</feature>
<feature type="region of interest" description="Disordered" evidence="1">
    <location>
        <begin position="141"/>
        <end position="180"/>
    </location>
</feature>
<comment type="caution">
    <text evidence="2">The sequence shown here is derived from an EMBL/GenBank/DDBJ whole genome shotgun (WGS) entry which is preliminary data.</text>
</comment>
<gene>
    <name evidence="2" type="ORF">CVT25_003306</name>
</gene>
<proteinExistence type="predicted"/>
<evidence type="ECO:0000313" key="3">
    <source>
        <dbReference type="Proteomes" id="UP000283269"/>
    </source>
</evidence>